<dbReference type="AlphaFoldDB" id="A0A225AJV5"/>
<gene>
    <name evidence="5" type="ORF">UA08_06930</name>
</gene>
<evidence type="ECO:0000256" key="2">
    <source>
        <dbReference type="ARBA" id="ARBA00022857"/>
    </source>
</evidence>
<dbReference type="InterPro" id="IPR051609">
    <property type="entry name" value="NmrA/Isoflavone_reductase-like"/>
</dbReference>
<dbReference type="PANTHER" id="PTHR47706:SF7">
    <property type="entry name" value="CIPA-LIKE, PUTATIVE (AFU_ORTHOLOGUE AFUA_1G01630)-RELATED"/>
    <property type="match status" value="1"/>
</dbReference>
<evidence type="ECO:0000256" key="3">
    <source>
        <dbReference type="ARBA" id="ARBA00023002"/>
    </source>
</evidence>
<protein>
    <recommendedName>
        <fullName evidence="4">NAD(P)-binding domain-containing protein</fullName>
    </recommendedName>
</protein>
<keyword evidence="2" id="KW-0521">NADP</keyword>
<dbReference type="GeneID" id="31006686"/>
<evidence type="ECO:0000313" key="5">
    <source>
        <dbReference type="EMBL" id="OKL57468.1"/>
    </source>
</evidence>
<keyword evidence="6" id="KW-1185">Reference proteome</keyword>
<name>A0A225AJV5_TALAT</name>
<dbReference type="GO" id="GO:0016491">
    <property type="term" value="F:oxidoreductase activity"/>
    <property type="evidence" value="ECO:0007669"/>
    <property type="project" value="UniProtKB-KW"/>
</dbReference>
<keyword evidence="3" id="KW-0560">Oxidoreductase</keyword>
<accession>A0A225AJV5</accession>
<dbReference type="OrthoDB" id="9974981at2759"/>
<dbReference type="InterPro" id="IPR036291">
    <property type="entry name" value="NAD(P)-bd_dom_sf"/>
</dbReference>
<sequence>MSPEYSKDKPAGFSNRVEKVAVIGAGGRMGSHIVENLLKTGKHAVTIISRPNSASTFPDGVQVAWIDYNVEDNTTLVEALKGQQALIIALSVMAPRDTIFKLIHASAKAGVSYVLPNWYGHDPADDKMCEDVLFTPFRNKMIAEFKSLGVSSYILLSCGFWYEFSLGGGADRYGFDFKKRSLTFFDGGNTTISTSTWQQCGKAIANLLSLKEFPENEDDRSVTLSQFRNVPVYISSFELSQRDMFESVKRVTGTTDADWTITDESSEERWQSAKNALEQKGDAHAFVQMLYSRTFFPNGGGNIKLTRGLHNDVLGLEKDDLDESTAVAISMGENNEPVVHKSKDVYGDLFKAE</sequence>
<evidence type="ECO:0000256" key="1">
    <source>
        <dbReference type="ARBA" id="ARBA00005725"/>
    </source>
</evidence>
<evidence type="ECO:0000259" key="4">
    <source>
        <dbReference type="Pfam" id="PF13460"/>
    </source>
</evidence>
<dbReference type="SUPFAM" id="SSF51735">
    <property type="entry name" value="NAD(P)-binding Rossmann-fold domains"/>
    <property type="match status" value="1"/>
</dbReference>
<feature type="domain" description="NAD(P)-binding" evidence="4">
    <location>
        <begin position="24"/>
        <end position="112"/>
    </location>
</feature>
<dbReference type="Proteomes" id="UP000214365">
    <property type="component" value="Unassembled WGS sequence"/>
</dbReference>
<dbReference type="Pfam" id="PF13460">
    <property type="entry name" value="NAD_binding_10"/>
    <property type="match status" value="1"/>
</dbReference>
<comment type="similarity">
    <text evidence="1">Belongs to the NmrA-type oxidoreductase family. Isoflavone reductase subfamily.</text>
</comment>
<comment type="caution">
    <text evidence="5">The sequence shown here is derived from an EMBL/GenBank/DDBJ whole genome shotgun (WGS) entry which is preliminary data.</text>
</comment>
<organism evidence="5 6">
    <name type="scientific">Talaromyces atroroseus</name>
    <dbReference type="NCBI Taxonomy" id="1441469"/>
    <lineage>
        <taxon>Eukaryota</taxon>
        <taxon>Fungi</taxon>
        <taxon>Dikarya</taxon>
        <taxon>Ascomycota</taxon>
        <taxon>Pezizomycotina</taxon>
        <taxon>Eurotiomycetes</taxon>
        <taxon>Eurotiomycetidae</taxon>
        <taxon>Eurotiales</taxon>
        <taxon>Trichocomaceae</taxon>
        <taxon>Talaromyces</taxon>
        <taxon>Talaromyces sect. Trachyspermi</taxon>
    </lineage>
</organism>
<dbReference type="RefSeq" id="XP_020117589.1">
    <property type="nucleotide sequence ID" value="XM_020262251.1"/>
</dbReference>
<dbReference type="Gene3D" id="3.90.25.10">
    <property type="entry name" value="UDP-galactose 4-epimerase, domain 1"/>
    <property type="match status" value="1"/>
</dbReference>
<proteinExistence type="inferred from homology"/>
<evidence type="ECO:0000313" key="6">
    <source>
        <dbReference type="Proteomes" id="UP000214365"/>
    </source>
</evidence>
<dbReference type="EMBL" id="LFMY01000011">
    <property type="protein sequence ID" value="OKL57468.1"/>
    <property type="molecule type" value="Genomic_DNA"/>
</dbReference>
<dbReference type="InterPro" id="IPR016040">
    <property type="entry name" value="NAD(P)-bd_dom"/>
</dbReference>
<dbReference type="STRING" id="1441469.A0A225AJV5"/>
<dbReference type="PANTHER" id="PTHR47706">
    <property type="entry name" value="NMRA-LIKE FAMILY PROTEIN"/>
    <property type="match status" value="1"/>
</dbReference>
<dbReference type="Gene3D" id="3.40.50.720">
    <property type="entry name" value="NAD(P)-binding Rossmann-like Domain"/>
    <property type="match status" value="1"/>
</dbReference>
<reference evidence="5 6" key="1">
    <citation type="submission" date="2015-06" db="EMBL/GenBank/DDBJ databases">
        <title>Talaromyces atroroseus IBT 11181 draft genome.</title>
        <authorList>
            <person name="Rasmussen K.B."/>
            <person name="Rasmussen S."/>
            <person name="Petersen B."/>
            <person name="Sicheritz-Ponten T."/>
            <person name="Mortensen U.H."/>
            <person name="Thrane U."/>
        </authorList>
    </citation>
    <scope>NUCLEOTIDE SEQUENCE [LARGE SCALE GENOMIC DNA]</scope>
    <source>
        <strain evidence="5 6">IBT 11181</strain>
    </source>
</reference>